<dbReference type="InterPro" id="IPR013094">
    <property type="entry name" value="AB_hydrolase_3"/>
</dbReference>
<name>A0A1W1HHR5_9BACT</name>
<evidence type="ECO:0000313" key="3">
    <source>
        <dbReference type="Proteomes" id="UP000191931"/>
    </source>
</evidence>
<feature type="domain" description="Alpha/beta hydrolase fold-3" evidence="1">
    <location>
        <begin position="153"/>
        <end position="358"/>
    </location>
</feature>
<keyword evidence="3" id="KW-1185">Reference proteome</keyword>
<dbReference type="InterPro" id="IPR050466">
    <property type="entry name" value="Carboxylest/Gibb_receptor"/>
</dbReference>
<evidence type="ECO:0000313" key="2">
    <source>
        <dbReference type="EMBL" id="SLM31918.1"/>
    </source>
</evidence>
<dbReference type="PANTHER" id="PTHR23024:SF625">
    <property type="match status" value="1"/>
</dbReference>
<sequence length="387" mass="44175">MFPFFWNSYSKSVKNFGDSIASSSLNYRVTFRAFQRLKAFSTRQSNLERTLWNMPRKNGKSYNIEFARLKMPYLSPEIEKWLLGHNKLIAKLAQKGFRPTPENSREGLAVMTKMLVTESPHVKLVMDEIIVGDNFNIPVRIYHPKPESPLPVLIYLHGGGHMAGSITVYDPICRKMAVSTSHTVISVDYRLAPENPYPAGTEDAMTVLKNIWLTLGNRNIRHIRRLSIAGDSGGGAMCATVAHMTQNDPDIKISRQILIYPGLDYTLQHESINENGKGFLLEKNKIEWYFDNYFQNSENRKNCSPINMLFTDRFPETLMMTAQFCPLRDEAFAYVDKMKSAGVKHKHLHFDDMIHAFLNMESLAKKQCAVLYDTASAFLNNGTNNEI</sequence>
<evidence type="ECO:0000259" key="1">
    <source>
        <dbReference type="Pfam" id="PF07859"/>
    </source>
</evidence>
<dbReference type="PANTHER" id="PTHR23024">
    <property type="entry name" value="ARYLACETAMIDE DEACETYLASE"/>
    <property type="match status" value="1"/>
</dbReference>
<dbReference type="InterPro" id="IPR029058">
    <property type="entry name" value="AB_hydrolase_fold"/>
</dbReference>
<gene>
    <name evidence="2" type="ORF">MTBBW1_50041</name>
</gene>
<dbReference type="GO" id="GO:0016787">
    <property type="term" value="F:hydrolase activity"/>
    <property type="evidence" value="ECO:0007669"/>
    <property type="project" value="InterPro"/>
</dbReference>
<dbReference type="SUPFAM" id="SSF53474">
    <property type="entry name" value="alpha/beta-Hydrolases"/>
    <property type="match status" value="1"/>
</dbReference>
<accession>A0A1W1HHR5</accession>
<organism evidence="2 3">
    <name type="scientific">Desulfamplus magnetovallimortis</name>
    <dbReference type="NCBI Taxonomy" id="1246637"/>
    <lineage>
        <taxon>Bacteria</taxon>
        <taxon>Pseudomonadati</taxon>
        <taxon>Thermodesulfobacteriota</taxon>
        <taxon>Desulfobacteria</taxon>
        <taxon>Desulfobacterales</taxon>
        <taxon>Desulfobacteraceae</taxon>
        <taxon>Desulfamplus</taxon>
    </lineage>
</organism>
<dbReference type="Gene3D" id="3.40.50.1820">
    <property type="entry name" value="alpha/beta hydrolase"/>
    <property type="match status" value="1"/>
</dbReference>
<dbReference type="STRING" id="1246637.MTBBW1_50041"/>
<reference evidence="2 3" key="1">
    <citation type="submission" date="2017-03" db="EMBL/GenBank/DDBJ databases">
        <authorList>
            <person name="Afonso C.L."/>
            <person name="Miller P.J."/>
            <person name="Scott M.A."/>
            <person name="Spackman E."/>
            <person name="Goraichik I."/>
            <person name="Dimitrov K.M."/>
            <person name="Suarez D.L."/>
            <person name="Swayne D.E."/>
        </authorList>
    </citation>
    <scope>NUCLEOTIDE SEQUENCE [LARGE SCALE GENOMIC DNA]</scope>
    <source>
        <strain evidence="2">PRJEB14757</strain>
    </source>
</reference>
<dbReference type="Pfam" id="PF07859">
    <property type="entry name" value="Abhydrolase_3"/>
    <property type="match status" value="1"/>
</dbReference>
<dbReference type="Proteomes" id="UP000191931">
    <property type="component" value="Unassembled WGS sequence"/>
</dbReference>
<proteinExistence type="predicted"/>
<dbReference type="EMBL" id="FWEV01000292">
    <property type="protein sequence ID" value="SLM31918.1"/>
    <property type="molecule type" value="Genomic_DNA"/>
</dbReference>
<dbReference type="AlphaFoldDB" id="A0A1W1HHR5"/>
<protein>
    <recommendedName>
        <fullName evidence="1">Alpha/beta hydrolase fold-3 domain-containing protein</fullName>
    </recommendedName>
</protein>